<dbReference type="Proteomes" id="UP000184016">
    <property type="component" value="Unassembled WGS sequence"/>
</dbReference>
<gene>
    <name evidence="5" type="ORF">SAMN05443507_10497</name>
</gene>
<keyword evidence="1" id="KW-0677">Repeat</keyword>
<keyword evidence="2" id="KW-1133">Transmembrane helix</keyword>
<reference evidence="6" key="1">
    <citation type="submission" date="2016-11" db="EMBL/GenBank/DDBJ databases">
        <authorList>
            <person name="Varghese N."/>
            <person name="Submissions S."/>
        </authorList>
    </citation>
    <scope>NUCLEOTIDE SEQUENCE [LARGE SCALE GENOMIC DNA]</scope>
    <source>
        <strain evidence="6">USBA-503</strain>
    </source>
</reference>
<protein>
    <submittedName>
        <fullName evidence="5">Fibronectin type III domain-containing protein</fullName>
    </submittedName>
</protein>
<keyword evidence="6" id="KW-1185">Reference proteome</keyword>
<organism evidence="5 6">
    <name type="scientific">Alicyclobacillus tolerans</name>
    <dbReference type="NCBI Taxonomy" id="90970"/>
    <lineage>
        <taxon>Bacteria</taxon>
        <taxon>Bacillati</taxon>
        <taxon>Bacillota</taxon>
        <taxon>Bacilli</taxon>
        <taxon>Bacillales</taxon>
        <taxon>Alicyclobacillaceae</taxon>
        <taxon>Alicyclobacillus</taxon>
    </lineage>
</organism>
<dbReference type="Pfam" id="PF00041">
    <property type="entry name" value="fn3"/>
    <property type="match status" value="3"/>
</dbReference>
<feature type="domain" description="Fibronectin type-III" evidence="4">
    <location>
        <begin position="192"/>
        <end position="278"/>
    </location>
</feature>
<dbReference type="SUPFAM" id="SSF49265">
    <property type="entry name" value="Fibronectin type III"/>
    <property type="match status" value="2"/>
</dbReference>
<feature type="chain" id="PRO_5013382466" evidence="3">
    <location>
        <begin position="26"/>
        <end position="494"/>
    </location>
</feature>
<sequence length="494" mass="50596">MRTRLLKAFASFCLALLIFVPTALASTSGTSTPVVSWSSGWLSYSGFGSYIGDTVYFQTNFNGWSDFVPTASSGGFDYGNSTPSPANIAIYSASGSELYSNSSSQPPLPPSAVSSIVFTQDSSTSETVSWSASSGATSYQVSLNGGSPVSTTSTSYTFTGLTPNQSYSVSIVAVDGSASSSASTGTFVTVPPPESPSLNVSNITMDSAIVSWNAVSGATSYQVSVNGSVVESSTTSTSYDMTGLTSGSSYTVSVVAVNSGGQSNPASTSFDTGSIPAVPTGLQGTPANGSVTLTWSADSGNILYTIYQNGIQIATTTDAQYVVTGLTNGQAYSFTVSASNSYGSSKQSASISVTPKNQLVPLSQLSGEAGGTEALVSWVGGKAPFTVTLGSQTETVTSQSALFTGLQKSTSYNISVTDSLGASLTSSLNTGTVTKILPPPMPPSGNLFQTMVNAFGRVATIALVIIGSAVALGLIVVLSIYLWRLLKRWFSRSS</sequence>
<dbReference type="InterPro" id="IPR013783">
    <property type="entry name" value="Ig-like_fold"/>
</dbReference>
<dbReference type="AlphaFoldDB" id="A0A1M6MKQ8"/>
<keyword evidence="3" id="KW-0732">Signal</keyword>
<dbReference type="Gene3D" id="2.60.40.10">
    <property type="entry name" value="Immunoglobulins"/>
    <property type="match status" value="3"/>
</dbReference>
<evidence type="ECO:0000259" key="4">
    <source>
        <dbReference type="PROSITE" id="PS50853"/>
    </source>
</evidence>
<keyword evidence="2" id="KW-0472">Membrane</keyword>
<keyword evidence="2" id="KW-0812">Transmembrane</keyword>
<feature type="transmembrane region" description="Helical" evidence="2">
    <location>
        <begin position="458"/>
        <end position="483"/>
    </location>
</feature>
<dbReference type="STRING" id="1830138.SAMN05443507_10497"/>
<dbReference type="PROSITE" id="PS50853">
    <property type="entry name" value="FN3"/>
    <property type="match status" value="2"/>
</dbReference>
<feature type="domain" description="Fibronectin type-III" evidence="4">
    <location>
        <begin position="109"/>
        <end position="191"/>
    </location>
</feature>
<dbReference type="CDD" id="cd00063">
    <property type="entry name" value="FN3"/>
    <property type="match status" value="2"/>
</dbReference>
<evidence type="ECO:0000313" key="5">
    <source>
        <dbReference type="EMBL" id="SHJ84042.1"/>
    </source>
</evidence>
<dbReference type="SMART" id="SM00060">
    <property type="entry name" value="FN3"/>
    <property type="match status" value="4"/>
</dbReference>
<dbReference type="EMBL" id="FRAF01000004">
    <property type="protein sequence ID" value="SHJ84042.1"/>
    <property type="molecule type" value="Genomic_DNA"/>
</dbReference>
<dbReference type="RefSeq" id="WP_072873171.1">
    <property type="nucleotide sequence ID" value="NZ_FRAF01000004.1"/>
</dbReference>
<dbReference type="InterPro" id="IPR036116">
    <property type="entry name" value="FN3_sf"/>
</dbReference>
<name>A0A1M6MKQ8_9BACL</name>
<evidence type="ECO:0000256" key="3">
    <source>
        <dbReference type="SAM" id="SignalP"/>
    </source>
</evidence>
<proteinExistence type="predicted"/>
<dbReference type="InterPro" id="IPR003961">
    <property type="entry name" value="FN3_dom"/>
</dbReference>
<evidence type="ECO:0000256" key="1">
    <source>
        <dbReference type="ARBA" id="ARBA00022737"/>
    </source>
</evidence>
<dbReference type="InterPro" id="IPR050991">
    <property type="entry name" value="ECM_Regulatory_Proteins"/>
</dbReference>
<evidence type="ECO:0000256" key="2">
    <source>
        <dbReference type="SAM" id="Phobius"/>
    </source>
</evidence>
<feature type="signal peptide" evidence="3">
    <location>
        <begin position="1"/>
        <end position="25"/>
    </location>
</feature>
<accession>A0A1M6MKQ8</accession>
<dbReference type="PANTHER" id="PTHR46708">
    <property type="entry name" value="TENASCIN"/>
    <property type="match status" value="1"/>
</dbReference>
<evidence type="ECO:0000313" key="6">
    <source>
        <dbReference type="Proteomes" id="UP000184016"/>
    </source>
</evidence>
<dbReference type="PANTHER" id="PTHR46708:SF2">
    <property type="entry name" value="FIBRONECTIN TYPE-III DOMAIN-CONTAINING PROTEIN"/>
    <property type="match status" value="1"/>
</dbReference>